<reference evidence="3 4" key="1">
    <citation type="submission" date="2021-06" db="EMBL/GenBank/DDBJ databases">
        <authorList>
            <person name="Kallberg Y."/>
            <person name="Tangrot J."/>
            <person name="Rosling A."/>
        </authorList>
    </citation>
    <scope>NUCLEOTIDE SEQUENCE [LARGE SCALE GENOMIC DNA]</scope>
    <source>
        <strain evidence="3 4">120-4 pot B 10/14</strain>
    </source>
</reference>
<dbReference type="PANTHER" id="PTHR23272">
    <property type="entry name" value="BED FINGER-RELATED"/>
    <property type="match status" value="1"/>
</dbReference>
<feature type="non-terminal residue" evidence="3">
    <location>
        <position position="347"/>
    </location>
</feature>
<dbReference type="InterPro" id="IPR008906">
    <property type="entry name" value="HATC_C_dom"/>
</dbReference>
<feature type="domain" description="HAT C-terminal dimerisation" evidence="1">
    <location>
        <begin position="274"/>
        <end position="347"/>
    </location>
</feature>
<dbReference type="Pfam" id="PF14372">
    <property type="entry name" value="hAT-like_RNase-H"/>
    <property type="match status" value="1"/>
</dbReference>
<dbReference type="InterPro" id="IPR025525">
    <property type="entry name" value="hAT-like_transposase_RNase-H"/>
</dbReference>
<evidence type="ECO:0000313" key="4">
    <source>
        <dbReference type="Proteomes" id="UP000789901"/>
    </source>
</evidence>
<protein>
    <submittedName>
        <fullName evidence="3">31607_t:CDS:1</fullName>
    </submittedName>
</protein>
<sequence length="347" mass="38986">MPRNIIIDLRFKQYNNILQDTSDDNITTTIATTSNDVNIASNISNNPITLNNKKSKSQLSPVKPFFLQKTLNNKQSGQQCLIFISELTISKQILTLAQKTKYALIVDIVLPSHETMKFTIQDAFIVMQKDVQTLLQKVSIARHFATFDITTKILCATTDRAISSSSSITQDFKELGKSVGEGLSILLVDNIVNTISSCIRNLTSSEFLKVAATQMSNKLQKYTDEIYDKIAFIAAILDPCIKLELILADMNTEVNHAIFNNVFRSEYFASILNEFTQYLNEAVLPMSIDLLNWWKLNSTCFPYLSQIAKDYLAIQSTSVPSEQVFFKADDTVHAKCTCLSEKSIQAL</sequence>
<gene>
    <name evidence="3" type="ORF">GMARGA_LOCUS18019</name>
</gene>
<name>A0ABN7VGU5_GIGMA</name>
<dbReference type="SUPFAM" id="SSF53098">
    <property type="entry name" value="Ribonuclease H-like"/>
    <property type="match status" value="1"/>
</dbReference>
<accession>A0ABN7VGU5</accession>
<comment type="caution">
    <text evidence="3">The sequence shown here is derived from an EMBL/GenBank/DDBJ whole genome shotgun (WGS) entry which is preliminary data.</text>
</comment>
<evidence type="ECO:0000259" key="1">
    <source>
        <dbReference type="Pfam" id="PF05699"/>
    </source>
</evidence>
<proteinExistence type="predicted"/>
<feature type="domain" description="hAT-like transposase RNase-H fold" evidence="2">
    <location>
        <begin position="190"/>
        <end position="253"/>
    </location>
</feature>
<organism evidence="3 4">
    <name type="scientific">Gigaspora margarita</name>
    <dbReference type="NCBI Taxonomy" id="4874"/>
    <lineage>
        <taxon>Eukaryota</taxon>
        <taxon>Fungi</taxon>
        <taxon>Fungi incertae sedis</taxon>
        <taxon>Mucoromycota</taxon>
        <taxon>Glomeromycotina</taxon>
        <taxon>Glomeromycetes</taxon>
        <taxon>Diversisporales</taxon>
        <taxon>Gigasporaceae</taxon>
        <taxon>Gigaspora</taxon>
    </lineage>
</organism>
<dbReference type="EMBL" id="CAJVQB010014027">
    <property type="protein sequence ID" value="CAG8765970.1"/>
    <property type="molecule type" value="Genomic_DNA"/>
</dbReference>
<dbReference type="Pfam" id="PF05699">
    <property type="entry name" value="Dimer_Tnp_hAT"/>
    <property type="match status" value="1"/>
</dbReference>
<dbReference type="PANTHER" id="PTHR23272:SF21">
    <property type="entry name" value="BED ZINC FINGER AND HAT DIMERIZATION DOMAIN-CONTAINING PROTEIN"/>
    <property type="match status" value="1"/>
</dbReference>
<evidence type="ECO:0000259" key="2">
    <source>
        <dbReference type="Pfam" id="PF14372"/>
    </source>
</evidence>
<dbReference type="Proteomes" id="UP000789901">
    <property type="component" value="Unassembled WGS sequence"/>
</dbReference>
<keyword evidence="4" id="KW-1185">Reference proteome</keyword>
<dbReference type="InterPro" id="IPR012337">
    <property type="entry name" value="RNaseH-like_sf"/>
</dbReference>
<evidence type="ECO:0000313" key="3">
    <source>
        <dbReference type="EMBL" id="CAG8765970.1"/>
    </source>
</evidence>